<evidence type="ECO:0000313" key="1">
    <source>
        <dbReference type="EMBL" id="KKN25981.1"/>
    </source>
</evidence>
<dbReference type="AlphaFoldDB" id="A0A0F9RLX0"/>
<dbReference type="EMBL" id="LAZR01002755">
    <property type="protein sequence ID" value="KKN25981.1"/>
    <property type="molecule type" value="Genomic_DNA"/>
</dbReference>
<gene>
    <name evidence="1" type="ORF">LCGC14_0879190</name>
</gene>
<reference evidence="1" key="1">
    <citation type="journal article" date="2015" name="Nature">
        <title>Complex archaea that bridge the gap between prokaryotes and eukaryotes.</title>
        <authorList>
            <person name="Spang A."/>
            <person name="Saw J.H."/>
            <person name="Jorgensen S.L."/>
            <person name="Zaremba-Niedzwiedzka K."/>
            <person name="Martijn J."/>
            <person name="Lind A.E."/>
            <person name="van Eijk R."/>
            <person name="Schleper C."/>
            <person name="Guy L."/>
            <person name="Ettema T.J."/>
        </authorList>
    </citation>
    <scope>NUCLEOTIDE SEQUENCE</scope>
</reference>
<accession>A0A0F9RLX0</accession>
<protein>
    <submittedName>
        <fullName evidence="1">Uncharacterized protein</fullName>
    </submittedName>
</protein>
<name>A0A0F9RLX0_9ZZZZ</name>
<proteinExistence type="predicted"/>
<organism evidence="1">
    <name type="scientific">marine sediment metagenome</name>
    <dbReference type="NCBI Taxonomy" id="412755"/>
    <lineage>
        <taxon>unclassified sequences</taxon>
        <taxon>metagenomes</taxon>
        <taxon>ecological metagenomes</taxon>
    </lineage>
</organism>
<comment type="caution">
    <text evidence="1">The sequence shown here is derived from an EMBL/GenBank/DDBJ whole genome shotgun (WGS) entry which is preliminary data.</text>
</comment>
<sequence>MSMKVCEVFSAVEYGYWLSPKGELHAVDVDGGHEEWMLHLIGGEYPKRSNARVSPLYQVAYEKGYVRIVTVFDDVVYEGFKKDLQTHLQQFMRLVKETDPDTVYVAVVTSDFSLDGNAFAWPAQRGNLIRFIKTGKKYP</sequence>